<dbReference type="SUPFAM" id="SSF47384">
    <property type="entry name" value="Homodimeric domain of signal transducing histidine kinase"/>
    <property type="match status" value="1"/>
</dbReference>
<feature type="domain" description="HAMP" evidence="12">
    <location>
        <begin position="1115"/>
        <end position="1167"/>
    </location>
</feature>
<feature type="domain" description="HAMP" evidence="12">
    <location>
        <begin position="471"/>
        <end position="523"/>
    </location>
</feature>
<dbReference type="InterPro" id="IPR003660">
    <property type="entry name" value="HAMP_dom"/>
</dbReference>
<evidence type="ECO:0000256" key="8">
    <source>
        <dbReference type="PROSITE-ProRule" id="PRU00169"/>
    </source>
</evidence>
<dbReference type="KEGG" id="sus:Acid_2046"/>
<dbReference type="Gene3D" id="3.30.565.10">
    <property type="entry name" value="Histidine kinase-like ATPase, C-terminal domain"/>
    <property type="match status" value="1"/>
</dbReference>
<dbReference type="eggNOG" id="COG0745">
    <property type="taxonomic scope" value="Bacteria"/>
</dbReference>
<feature type="domain" description="HAMP" evidence="12">
    <location>
        <begin position="1299"/>
        <end position="1351"/>
    </location>
</feature>
<dbReference type="Gene3D" id="1.20.120.1530">
    <property type="match status" value="11"/>
</dbReference>
<feature type="domain" description="Histidine kinase" evidence="10">
    <location>
        <begin position="1679"/>
        <end position="1913"/>
    </location>
</feature>
<dbReference type="eggNOG" id="COG1511">
    <property type="taxonomic scope" value="Bacteria"/>
</dbReference>
<dbReference type="HOGENOM" id="CLU_000445_3_0_0"/>
<feature type="domain" description="HAMP" evidence="12">
    <location>
        <begin position="655"/>
        <end position="707"/>
    </location>
</feature>
<evidence type="ECO:0000259" key="12">
    <source>
        <dbReference type="PROSITE" id="PS50885"/>
    </source>
</evidence>
<dbReference type="PRINTS" id="PR00344">
    <property type="entry name" value="BCTRLSENSOR"/>
</dbReference>
<dbReference type="InterPro" id="IPR003661">
    <property type="entry name" value="HisK_dim/P_dom"/>
</dbReference>
<organism evidence="13">
    <name type="scientific">Solibacter usitatus (strain Ellin6076)</name>
    <dbReference type="NCBI Taxonomy" id="234267"/>
    <lineage>
        <taxon>Bacteria</taxon>
        <taxon>Pseudomonadati</taxon>
        <taxon>Acidobacteriota</taxon>
        <taxon>Terriglobia</taxon>
        <taxon>Bryobacterales</taxon>
        <taxon>Solibacteraceae</taxon>
        <taxon>Candidatus Solibacter</taxon>
    </lineage>
</organism>
<feature type="coiled-coil region" evidence="9">
    <location>
        <begin position="1610"/>
        <end position="1669"/>
    </location>
</feature>
<dbReference type="Pfam" id="PF13185">
    <property type="entry name" value="GAF_2"/>
    <property type="match status" value="1"/>
</dbReference>
<dbReference type="SMART" id="SM00065">
    <property type="entry name" value="GAF"/>
    <property type="match status" value="1"/>
</dbReference>
<evidence type="ECO:0000313" key="13">
    <source>
        <dbReference type="EMBL" id="ABJ83036.1"/>
    </source>
</evidence>
<evidence type="ECO:0000256" key="5">
    <source>
        <dbReference type="ARBA" id="ARBA00022679"/>
    </source>
</evidence>
<dbReference type="InParanoid" id="Q026N3"/>
<dbReference type="STRING" id="234267.Acid_2046"/>
<feature type="modified residue" description="4-aspartylphosphate" evidence="8">
    <location>
        <position position="2156"/>
    </location>
</feature>
<evidence type="ECO:0000256" key="4">
    <source>
        <dbReference type="ARBA" id="ARBA00022553"/>
    </source>
</evidence>
<evidence type="ECO:0000259" key="10">
    <source>
        <dbReference type="PROSITE" id="PS50109"/>
    </source>
</evidence>
<dbReference type="eggNOG" id="COG2205">
    <property type="taxonomic scope" value="Bacteria"/>
</dbReference>
<dbReference type="Pfam" id="PF00512">
    <property type="entry name" value="HisKA"/>
    <property type="match status" value="1"/>
</dbReference>
<dbReference type="PROSITE" id="PS50110">
    <property type="entry name" value="RESPONSE_REGULATORY"/>
    <property type="match status" value="3"/>
</dbReference>
<dbReference type="SUPFAM" id="SSF55874">
    <property type="entry name" value="ATPase domain of HSP90 chaperone/DNA topoisomerase II/histidine kinase"/>
    <property type="match status" value="1"/>
</dbReference>
<feature type="domain" description="HAMP" evidence="12">
    <location>
        <begin position="747"/>
        <end position="799"/>
    </location>
</feature>
<proteinExistence type="predicted"/>
<feature type="domain" description="HAMP" evidence="12">
    <location>
        <begin position="1023"/>
        <end position="1075"/>
    </location>
</feature>
<dbReference type="SUPFAM" id="SSF55781">
    <property type="entry name" value="GAF domain-like"/>
    <property type="match status" value="1"/>
</dbReference>
<dbReference type="InterPro" id="IPR029016">
    <property type="entry name" value="GAF-like_dom_sf"/>
</dbReference>
<dbReference type="PROSITE" id="PS50885">
    <property type="entry name" value="HAMP"/>
    <property type="match status" value="15"/>
</dbReference>
<dbReference type="SMART" id="SM00388">
    <property type="entry name" value="HisKA"/>
    <property type="match status" value="1"/>
</dbReference>
<comment type="catalytic activity">
    <reaction evidence="1">
        <text>ATP + protein L-histidine = ADP + protein N-phospho-L-histidine.</text>
        <dbReference type="EC" id="2.7.13.3"/>
    </reaction>
</comment>
<feature type="domain" description="Response regulatory" evidence="11">
    <location>
        <begin position="1985"/>
        <end position="2098"/>
    </location>
</feature>
<feature type="domain" description="Response regulatory" evidence="11">
    <location>
        <begin position="2107"/>
        <end position="2223"/>
    </location>
</feature>
<dbReference type="FunFam" id="1.20.120.1530:FF:000002">
    <property type="entry name" value="Two-component osmosensing histidine kinase"/>
    <property type="match status" value="10"/>
</dbReference>
<dbReference type="InterPro" id="IPR001789">
    <property type="entry name" value="Sig_transdc_resp-reg_receiver"/>
</dbReference>
<dbReference type="eggNOG" id="COG2770">
    <property type="taxonomic scope" value="Bacteria"/>
</dbReference>
<keyword evidence="7" id="KW-0902">Two-component regulatory system</keyword>
<accession>Q026N3</accession>
<feature type="domain" description="HAMP" evidence="12">
    <location>
        <begin position="1391"/>
        <end position="1443"/>
    </location>
</feature>
<dbReference type="EC" id="2.7.13.3" evidence="3"/>
<dbReference type="CDD" id="cd16922">
    <property type="entry name" value="HATPase_EvgS-ArcB-TorS-like"/>
    <property type="match status" value="1"/>
</dbReference>
<dbReference type="Gene3D" id="3.40.50.2300">
    <property type="match status" value="3"/>
</dbReference>
<evidence type="ECO:0000256" key="1">
    <source>
        <dbReference type="ARBA" id="ARBA00000085"/>
    </source>
</evidence>
<dbReference type="GO" id="GO:0016020">
    <property type="term" value="C:membrane"/>
    <property type="evidence" value="ECO:0007669"/>
    <property type="project" value="UniProtKB-SubCell"/>
</dbReference>
<feature type="domain" description="HAMP" evidence="12">
    <location>
        <begin position="195"/>
        <end position="247"/>
    </location>
</feature>
<feature type="domain" description="HAMP" evidence="12">
    <location>
        <begin position="379"/>
        <end position="431"/>
    </location>
</feature>
<name>Q026N3_SOLUE</name>
<dbReference type="InterPro" id="IPR011006">
    <property type="entry name" value="CheY-like_superfamily"/>
</dbReference>
<dbReference type="SUPFAM" id="SSF58104">
    <property type="entry name" value="Methyl-accepting chemotaxis protein (MCP) signaling domain"/>
    <property type="match status" value="5"/>
</dbReference>
<dbReference type="InterPro" id="IPR036890">
    <property type="entry name" value="HATPase_C_sf"/>
</dbReference>
<dbReference type="InterPro" id="IPR003594">
    <property type="entry name" value="HATPase_dom"/>
</dbReference>
<feature type="domain" description="HAMP" evidence="12">
    <location>
        <begin position="563"/>
        <end position="615"/>
    </location>
</feature>
<dbReference type="InterPro" id="IPR004358">
    <property type="entry name" value="Sig_transdc_His_kin-like_C"/>
</dbReference>
<protein>
    <recommendedName>
        <fullName evidence="3">histidine kinase</fullName>
        <ecNumber evidence="3">2.7.13.3</ecNumber>
    </recommendedName>
</protein>
<feature type="domain" description="HAMP" evidence="12">
    <location>
        <begin position="931"/>
        <end position="983"/>
    </location>
</feature>
<dbReference type="SMART" id="SM00387">
    <property type="entry name" value="HATPase_c"/>
    <property type="match status" value="1"/>
</dbReference>
<dbReference type="Gene3D" id="1.10.287.130">
    <property type="match status" value="1"/>
</dbReference>
<dbReference type="FunFam" id="3.30.565.10:FF:000010">
    <property type="entry name" value="Sensor histidine kinase RcsC"/>
    <property type="match status" value="1"/>
</dbReference>
<feature type="domain" description="HAMP" evidence="12">
    <location>
        <begin position="839"/>
        <end position="891"/>
    </location>
</feature>
<dbReference type="Pfam" id="PF00072">
    <property type="entry name" value="Response_reg"/>
    <property type="match status" value="2"/>
</dbReference>
<dbReference type="CDD" id="cd17546">
    <property type="entry name" value="REC_hyHK_CKI1_RcsC-like"/>
    <property type="match status" value="1"/>
</dbReference>
<dbReference type="SUPFAM" id="SSF52172">
    <property type="entry name" value="CheY-like"/>
    <property type="match status" value="3"/>
</dbReference>
<feature type="modified residue" description="4-aspartylphosphate" evidence="8">
    <location>
        <position position="2303"/>
    </location>
</feature>
<dbReference type="PANTHER" id="PTHR45339">
    <property type="entry name" value="HYBRID SIGNAL TRANSDUCTION HISTIDINE KINASE J"/>
    <property type="match status" value="1"/>
</dbReference>
<keyword evidence="5" id="KW-0808">Transferase</keyword>
<feature type="domain" description="HAMP" evidence="12">
    <location>
        <begin position="287"/>
        <end position="339"/>
    </location>
</feature>
<evidence type="ECO:0000256" key="9">
    <source>
        <dbReference type="SAM" id="Coils"/>
    </source>
</evidence>
<dbReference type="Gene3D" id="3.30.450.40">
    <property type="match status" value="1"/>
</dbReference>
<dbReference type="InterPro" id="IPR003018">
    <property type="entry name" value="GAF"/>
</dbReference>
<dbReference type="Pfam" id="PF18947">
    <property type="entry name" value="HAMP_2"/>
    <property type="match status" value="2"/>
</dbReference>
<dbReference type="CDD" id="cd06225">
    <property type="entry name" value="HAMP"/>
    <property type="match status" value="14"/>
</dbReference>
<dbReference type="SMART" id="SM00304">
    <property type="entry name" value="HAMP"/>
    <property type="match status" value="15"/>
</dbReference>
<dbReference type="eggNOG" id="COG3437">
    <property type="taxonomic scope" value="Bacteria"/>
</dbReference>
<keyword evidence="6 13" id="KW-0418">Kinase</keyword>
<evidence type="ECO:0000256" key="7">
    <source>
        <dbReference type="ARBA" id="ARBA00023012"/>
    </source>
</evidence>
<evidence type="ECO:0000256" key="6">
    <source>
        <dbReference type="ARBA" id="ARBA00022777"/>
    </source>
</evidence>
<dbReference type="PANTHER" id="PTHR45339:SF1">
    <property type="entry name" value="HYBRID SIGNAL TRANSDUCTION HISTIDINE KINASE J"/>
    <property type="match status" value="1"/>
</dbReference>
<dbReference type="Pfam" id="PF02518">
    <property type="entry name" value="HATPase_c"/>
    <property type="match status" value="1"/>
</dbReference>
<feature type="domain" description="HAMP" evidence="12">
    <location>
        <begin position="1207"/>
        <end position="1259"/>
    </location>
</feature>
<dbReference type="InterPro" id="IPR036097">
    <property type="entry name" value="HisK_dim/P_sf"/>
</dbReference>
<feature type="domain" description="HAMP" evidence="12">
    <location>
        <begin position="98"/>
        <end position="155"/>
    </location>
</feature>
<dbReference type="GO" id="GO:0000155">
    <property type="term" value="F:phosphorelay sensor kinase activity"/>
    <property type="evidence" value="ECO:0007669"/>
    <property type="project" value="InterPro"/>
</dbReference>
<gene>
    <name evidence="13" type="ordered locus">Acid_2046</name>
</gene>
<dbReference type="CDD" id="cd00082">
    <property type="entry name" value="HisKA"/>
    <property type="match status" value="1"/>
</dbReference>
<comment type="subcellular location">
    <subcellularLocation>
        <location evidence="2">Membrane</location>
    </subcellularLocation>
</comment>
<keyword evidence="9" id="KW-0175">Coiled coil</keyword>
<dbReference type="EMBL" id="CP000473">
    <property type="protein sequence ID" value="ABJ83036.1"/>
    <property type="molecule type" value="Genomic_DNA"/>
</dbReference>
<keyword evidence="4 8" id="KW-0597">Phosphoprotein</keyword>
<evidence type="ECO:0000259" key="11">
    <source>
        <dbReference type="PROSITE" id="PS50110"/>
    </source>
</evidence>
<reference evidence="13" key="1">
    <citation type="submission" date="2006-10" db="EMBL/GenBank/DDBJ databases">
        <title>Complete sequence of Solibacter usitatus Ellin6076.</title>
        <authorList>
            <consortium name="US DOE Joint Genome Institute"/>
            <person name="Copeland A."/>
            <person name="Lucas S."/>
            <person name="Lapidus A."/>
            <person name="Barry K."/>
            <person name="Detter J.C."/>
            <person name="Glavina del Rio T."/>
            <person name="Hammon N."/>
            <person name="Israni S."/>
            <person name="Dalin E."/>
            <person name="Tice H."/>
            <person name="Pitluck S."/>
            <person name="Thompson L.S."/>
            <person name="Brettin T."/>
            <person name="Bruce D."/>
            <person name="Han C."/>
            <person name="Tapia R."/>
            <person name="Gilna P."/>
            <person name="Schmutz J."/>
            <person name="Larimer F."/>
            <person name="Land M."/>
            <person name="Hauser L."/>
            <person name="Kyrpides N."/>
            <person name="Mikhailova N."/>
            <person name="Janssen P.H."/>
            <person name="Kuske C.R."/>
            <person name="Richardson P."/>
        </authorList>
    </citation>
    <scope>NUCLEOTIDE SEQUENCE</scope>
    <source>
        <strain evidence="13">Ellin6076</strain>
    </source>
</reference>
<feature type="modified residue" description="4-aspartylphosphate" evidence="8">
    <location>
        <position position="2034"/>
    </location>
</feature>
<dbReference type="SMART" id="SM00448">
    <property type="entry name" value="REC"/>
    <property type="match status" value="3"/>
</dbReference>
<evidence type="ECO:0000256" key="2">
    <source>
        <dbReference type="ARBA" id="ARBA00004370"/>
    </source>
</evidence>
<dbReference type="InterPro" id="IPR005467">
    <property type="entry name" value="His_kinase_dom"/>
</dbReference>
<dbReference type="Pfam" id="PF00672">
    <property type="entry name" value="HAMP"/>
    <property type="match status" value="12"/>
</dbReference>
<dbReference type="PROSITE" id="PS50109">
    <property type="entry name" value="HIS_KIN"/>
    <property type="match status" value="1"/>
</dbReference>
<feature type="domain" description="Response regulatory" evidence="11">
    <location>
        <begin position="2253"/>
        <end position="2370"/>
    </location>
</feature>
<sequence>MQSQFITDELDTSTLLKALIAFRDGDFSVRLPVDQTGMAGKIADTVNEIFKLNERMASEFSRISSAVGKEGKINQRATLGSASGRWAECLDSVNGLIGDLVQPSTEVARVIGAVAKGDLSQTMALEVDGRSLKGEFLHTARVVNTMVAQLNSFASEVTRVAREVGTEGKLGGQAVVKGVGGVWKDLTDSVNSMAGNLTAQVRNIAEVTTAVANGDLSRKITVDVQGEILELKNTINTMVDQLGSFASEVTRVAREVGTEGKLGGQAEVKGVAGVWKDLTDSVNSMAGNLTAQVRNIAEVTTAVANGDLSRKITVDVQGEILELKNTINTMVDQLNAFASEVTRVAREVGTEGILGGQADVRGVAGTWKDLTDSVNSMAGNLTGQVRNIAEVTTAVANGDLSRKITVAVRGEILELKNTINTMVDQLSSFASEVTRVAREVGTDGKLGGQAEVKGVAGTWKDLTESVNAMAGNLTNQVRNIAGVTTAVAKGDLSTKITVDARGEILELKNTVNIMVDQLNSFASEVTRVAREVGTEGKLGGQAQVKGVGGVWKDLTDSVNSMAGNLTAQVRNIAEVTTAVANGDLSRKITVDVRGEILELKNTINTLVDQLNGFASEVTRVAREVGTEGELGGQAEVEGVAGVWKDLTDSVNSMARNLTAQVRNIAEVTTAVANGDLSRKITVDVRGEILELKNTINTMVDQLNGFASEVTRVAREVGTEGKLGGQAEVKGVAGTWKDLTDSVNSMASNLTNQVRNIAEVTTAVARGDLSRKITVDVLGEILELKNTINTMVDQLSSFASEVTRVAREVGTEGKLGGQADVRGVAGTWKDLTDSVNSMAGNLTAQVRNIAEVTTAVAKGDLSRKITVDVRGEILELKNTINTMVDQLNAFAGEVTRVAREVGTEGKLGGQADVKGVGGTWKDLTDSVNSMAGNLTAQVRNIAEVTTAVARGDLSRKITVDVRGEILELKNTINTMVDQLNAFAGEVTRVAREVGTEGKLGGQADVRDVAGTWKDLTDSVNSMASNLTNQVRNIAGVTTAVAKGDLTTKITVDARGEILELKNTINTMVDQLSSFASEVTRVAREVGTEGKLGGQADVKGVAGTWKDLTDSVNSMAANLTTQVRNIAEVTTAVAKGDLSRKITVDVRGEILEVKNTVNTMVDQLSSFAAEVTRVAREVGTEGKLGGQAEVRGVAGTWKDLTDSVNSMAGNLTAQVRNIAQVTTAVANGNLSRKITVDVQGEILELKDTINTMVDQLNSFASEVTRVAREVGTEGKLGGQAEVRGVGGTWKDLTDNVNFMAANLTTQVRGIAKVVTDVANGNLKRKLVLETKGEIAELADTINGMIDTLAVFADQVSNVAREVGIEGKLGGQALVPGAAGLWRDLTDNVNQLAANLTTQVRAIADVATAVTKGDLTRSIAVEALGEVAALKDNINEMIVNLAETTRKNTDQDWLKTNLAKFTGMMQGQRDLLTVAKLLLSELTPLVGAQLGTFYVSESRDRSESLKLLAAYGANDTVASQFALGQGLVGQCGQEKRRILVTDVPKDYVKITSSLGEGTPLSIVVLPVLFEGEARAVIELASFRHFTDVNLAFLDQLTQGIGIVLNTIAATMRTEQLLKQSQALAEQLQKTNAELEEKAHLLAEQKNEVETKNREVEQAKAALEEKAEQLSLTSKYKSEFLANMSHELRTPLNNLLILAQMLAENAESTLSSKQVKYAETIHSSGTDLLALINDILDLSKIESGKMDVEVGSVHFSELRDLSSRTFRHVAEGKGLDLSIELADNLPSETIITDAKRLQQVLKNLLSNALKFTEQGAVRLRVERATSGWSASHPVLNRVKSVIAFSVTDTGIGIPQDKQRIIFEAFQQADGTTSRKYGGTGLGLSISRELTRLLGGEIRLQSAPGAGSTFTLYLPQTYVAQVASGKSESRPITPAVEAPRAATAVDGAVNGAGEAGVDMILPPPSTAATVVVHDIELDDDRNLIHPGDAVLLIIEDDVTFARILMDMAHDRGIRALVALRGGTALSLAREFNPGAITLDINLPDMVGWTILDRLKHDPATRHIPVHVITGDENRRRGLGLGAVSYLEKSVTKETLNSAFDTIHRSLERRTKKLLLVSPDEERRATWQRSLAGPDIEMIAAGSGGEALAVVKHQYLDGLVLDLNLADIPALQLAEEVQSATDPQTPPMIFSGAGKLSAELEGGLRTLARSSVVRFAESTDRVLEEAVLLLHRPEMELSETQREVLAGVRRNDIALAGKKVLVVDDDVRNIFALTSVLEQHHLQVVHAENGRAGIETLLKTPDVDGVLMDIMMPEMDGYETTRAIRQIAEFRTLPIIAVTAKAMKGDRAKCIEAGASDYITKPVDLDQLFSVLRVWLIRSRESQAALTTGK</sequence>
<evidence type="ECO:0000256" key="3">
    <source>
        <dbReference type="ARBA" id="ARBA00012438"/>
    </source>
</evidence>